<dbReference type="GO" id="GO:0000062">
    <property type="term" value="F:fatty-acyl-CoA binding"/>
    <property type="evidence" value="ECO:0007669"/>
    <property type="project" value="InterPro"/>
</dbReference>
<dbReference type="Gene3D" id="1.20.80.10">
    <property type="match status" value="1"/>
</dbReference>
<dbReference type="OrthoDB" id="346910at2759"/>
<evidence type="ECO:0000313" key="4">
    <source>
        <dbReference type="EMBL" id="KAJ2678589.1"/>
    </source>
</evidence>
<dbReference type="GO" id="GO:0006631">
    <property type="term" value="P:fatty acid metabolic process"/>
    <property type="evidence" value="ECO:0007669"/>
    <property type="project" value="TreeGrafter"/>
</dbReference>
<protein>
    <recommendedName>
        <fullName evidence="3">ACB domain-containing protein</fullName>
    </recommendedName>
</protein>
<keyword evidence="2" id="KW-0446">Lipid-binding</keyword>
<dbReference type="PROSITE" id="PS51228">
    <property type="entry name" value="ACB_2"/>
    <property type="match status" value="1"/>
</dbReference>
<evidence type="ECO:0000256" key="2">
    <source>
        <dbReference type="ARBA" id="ARBA00023121"/>
    </source>
</evidence>
<dbReference type="InterPro" id="IPR000582">
    <property type="entry name" value="Acyl-CoA-binding_protein"/>
</dbReference>
<evidence type="ECO:0000259" key="3">
    <source>
        <dbReference type="PROSITE" id="PS51228"/>
    </source>
</evidence>
<dbReference type="PRINTS" id="PR00689">
    <property type="entry name" value="ACOABINDINGP"/>
</dbReference>
<evidence type="ECO:0000313" key="5">
    <source>
        <dbReference type="Proteomes" id="UP001151518"/>
    </source>
</evidence>
<dbReference type="Proteomes" id="UP001151518">
    <property type="component" value="Unassembled WGS sequence"/>
</dbReference>
<gene>
    <name evidence="4" type="ORF">GGI25_002177</name>
</gene>
<dbReference type="SUPFAM" id="SSF47027">
    <property type="entry name" value="Acyl-CoA binding protein"/>
    <property type="match status" value="1"/>
</dbReference>
<accession>A0A9W8G458</accession>
<dbReference type="EMBL" id="JANBTW010000019">
    <property type="protein sequence ID" value="KAJ2678589.1"/>
    <property type="molecule type" value="Genomic_DNA"/>
</dbReference>
<dbReference type="PANTHER" id="PTHR23310:SF62">
    <property type="entry name" value="ACYL-COA BINDING PROTEIN 1, ISOFORM A"/>
    <property type="match status" value="1"/>
</dbReference>
<dbReference type="InterPro" id="IPR035984">
    <property type="entry name" value="Acyl-CoA-binding_sf"/>
</dbReference>
<comment type="caution">
    <text evidence="4">The sequence shown here is derived from an EMBL/GenBank/DDBJ whole genome shotgun (WGS) entry which is preliminary data.</text>
</comment>
<dbReference type="InterPro" id="IPR014352">
    <property type="entry name" value="FERM/acyl-CoA-bd_prot_sf"/>
</dbReference>
<feature type="domain" description="ACB" evidence="3">
    <location>
        <begin position="31"/>
        <end position="116"/>
    </location>
</feature>
<sequence>MADNENTDTIKSLDENIDITKSLDEYTDKELTTVFQKHAEKVTTLKTTPDNDTKLKLYGLFKQAKDGDNETPQPGFLDFVGKKKWEAWTSRKGLSAKEAETKYIELVRELIDKHGVKEEDEE</sequence>
<proteinExistence type="inferred from homology"/>
<reference evidence="4" key="1">
    <citation type="submission" date="2022-07" db="EMBL/GenBank/DDBJ databases">
        <title>Phylogenomic reconstructions and comparative analyses of Kickxellomycotina fungi.</title>
        <authorList>
            <person name="Reynolds N.K."/>
            <person name="Stajich J.E."/>
            <person name="Barry K."/>
            <person name="Grigoriev I.V."/>
            <person name="Crous P."/>
            <person name="Smith M.E."/>
        </authorList>
    </citation>
    <scope>NUCLEOTIDE SEQUENCE</scope>
    <source>
        <strain evidence="4">NRRL 3115</strain>
    </source>
</reference>
<organism evidence="4 5">
    <name type="scientific">Coemansia spiralis</name>
    <dbReference type="NCBI Taxonomy" id="417178"/>
    <lineage>
        <taxon>Eukaryota</taxon>
        <taxon>Fungi</taxon>
        <taxon>Fungi incertae sedis</taxon>
        <taxon>Zoopagomycota</taxon>
        <taxon>Kickxellomycotina</taxon>
        <taxon>Kickxellomycetes</taxon>
        <taxon>Kickxellales</taxon>
        <taxon>Kickxellaceae</taxon>
        <taxon>Coemansia</taxon>
    </lineage>
</organism>
<comment type="similarity">
    <text evidence="1">Belongs to the ACBP family.</text>
</comment>
<dbReference type="AlphaFoldDB" id="A0A9W8G458"/>
<dbReference type="Pfam" id="PF00887">
    <property type="entry name" value="ACBP"/>
    <property type="match status" value="1"/>
</dbReference>
<dbReference type="PANTHER" id="PTHR23310">
    <property type="entry name" value="ACYL-COA-BINDING PROTEIN, ACBP"/>
    <property type="match status" value="1"/>
</dbReference>
<name>A0A9W8G458_9FUNG</name>
<evidence type="ECO:0000256" key="1">
    <source>
        <dbReference type="ARBA" id="ARBA00005567"/>
    </source>
</evidence>